<dbReference type="CDD" id="cd00438">
    <property type="entry name" value="cupin_RmlC"/>
    <property type="match status" value="1"/>
</dbReference>
<proteinExistence type="inferred from homology"/>
<evidence type="ECO:0000313" key="5">
    <source>
        <dbReference type="Proteomes" id="UP001356428"/>
    </source>
</evidence>
<dbReference type="Proteomes" id="UP001356428">
    <property type="component" value="Chromosome"/>
</dbReference>
<dbReference type="PANTHER" id="PTHR21047:SF2">
    <property type="entry name" value="THYMIDINE DIPHOSPHO-4-KETO-RHAMNOSE 3,5-EPIMERASE"/>
    <property type="match status" value="1"/>
</dbReference>
<organism evidence="4 5">
    <name type="scientific">Streptomyces cyaneofuscatus</name>
    <dbReference type="NCBI Taxonomy" id="66883"/>
    <lineage>
        <taxon>Bacteria</taxon>
        <taxon>Bacillati</taxon>
        <taxon>Actinomycetota</taxon>
        <taxon>Actinomycetes</taxon>
        <taxon>Kitasatosporales</taxon>
        <taxon>Streptomycetaceae</taxon>
        <taxon>Streptomyces</taxon>
    </lineage>
</organism>
<dbReference type="InterPro" id="IPR011051">
    <property type="entry name" value="RmlC_Cupin_sf"/>
</dbReference>
<dbReference type="PANTHER" id="PTHR21047">
    <property type="entry name" value="DTDP-6-DEOXY-D-GLUCOSE-3,5 EPIMERASE"/>
    <property type="match status" value="1"/>
</dbReference>
<reference evidence="4 5" key="1">
    <citation type="submission" date="2022-10" db="EMBL/GenBank/DDBJ databases">
        <title>The complete genomes of actinobacterial strains from the NBC collection.</title>
        <authorList>
            <person name="Joergensen T.S."/>
            <person name="Alvarez Arevalo M."/>
            <person name="Sterndorff E.B."/>
            <person name="Faurdal D."/>
            <person name="Vuksanovic O."/>
            <person name="Mourched A.-S."/>
            <person name="Charusanti P."/>
            <person name="Shaw S."/>
            <person name="Blin K."/>
            <person name="Weber T."/>
        </authorList>
    </citation>
    <scope>NUCLEOTIDE SEQUENCE [LARGE SCALE GENOMIC DNA]</scope>
    <source>
        <strain evidence="4 5">NBC 01792</strain>
    </source>
</reference>
<evidence type="ECO:0000256" key="2">
    <source>
        <dbReference type="ARBA" id="ARBA00023235"/>
    </source>
</evidence>
<accession>A0ABZ1F7X8</accession>
<evidence type="ECO:0000256" key="3">
    <source>
        <dbReference type="SAM" id="MobiDB-lite"/>
    </source>
</evidence>
<dbReference type="Gene3D" id="2.60.120.10">
    <property type="entry name" value="Jelly Rolls"/>
    <property type="match status" value="1"/>
</dbReference>
<protein>
    <submittedName>
        <fullName evidence="4">dTDP-4-dehydrorhamnose 3,5-epimerase family protein</fullName>
    </submittedName>
</protein>
<name>A0ABZ1F7X8_9ACTN</name>
<gene>
    <name evidence="4" type="ORF">OG849_23515</name>
</gene>
<evidence type="ECO:0000313" key="4">
    <source>
        <dbReference type="EMBL" id="WSB12466.1"/>
    </source>
</evidence>
<dbReference type="Pfam" id="PF00908">
    <property type="entry name" value="dTDP_sugar_isom"/>
    <property type="match status" value="1"/>
</dbReference>
<keyword evidence="2" id="KW-0413">Isomerase</keyword>
<sequence length="200" mass="21776">MQVHKLGIEGAFEFTPAVYKDDRGLFSSPFQSAAFAEATGRPLFPVKDISHNLSAAGVLRGIHYTATPPGRAKYVYCPHGRVRDFLIDLRTGSPTFGKWETTELSGDDCRALYVPVGVGHAFLSLEDASMVVYVMSEGYVPENERAVSPLDPELGLPLPEGPPPAQSERDLSAPTLAEARERGLLPSYDACLEVEAQLWP</sequence>
<dbReference type="InterPro" id="IPR000888">
    <property type="entry name" value="RmlC-like"/>
</dbReference>
<feature type="region of interest" description="Disordered" evidence="3">
    <location>
        <begin position="150"/>
        <end position="174"/>
    </location>
</feature>
<dbReference type="InterPro" id="IPR014710">
    <property type="entry name" value="RmlC-like_jellyroll"/>
</dbReference>
<comment type="similarity">
    <text evidence="1">Belongs to the dTDP-4-dehydrorhamnose 3,5-epimerase family.</text>
</comment>
<keyword evidence="5" id="KW-1185">Reference proteome</keyword>
<dbReference type="SUPFAM" id="SSF51182">
    <property type="entry name" value="RmlC-like cupins"/>
    <property type="match status" value="1"/>
</dbReference>
<evidence type="ECO:0000256" key="1">
    <source>
        <dbReference type="ARBA" id="ARBA00010154"/>
    </source>
</evidence>
<dbReference type="EMBL" id="CP109083">
    <property type="protein sequence ID" value="WSB12466.1"/>
    <property type="molecule type" value="Genomic_DNA"/>
</dbReference>